<dbReference type="GO" id="GO:0008290">
    <property type="term" value="C:F-actin capping protein complex"/>
    <property type="evidence" value="ECO:0007669"/>
    <property type="project" value="UniProtKB-UniRule"/>
</dbReference>
<sequence>MAYVADTTETLSTIAQFVSEAPPGELSEVLNDLRGLVANDELLQTGIAKPFEDYSSAALISVDVPGGKVCCLNNCAVRVVHSQPANTIHSSSSQTSTKTRRSIRESCAENIVAVDHVAQTASDPQPFEVDAELEDHRAALDAAIASYAQDHYPNGISAVYSIENKSLVALIVSNKFNPNNFWNGRWISEWTVSLDSDEVKGELKAHVHYYEDGNVQLKTGKSINAKLIGGIQSKCLEDCELLRDRAYDRI</sequence>
<dbReference type="Proteomes" id="UP000193642">
    <property type="component" value="Unassembled WGS sequence"/>
</dbReference>
<evidence type="ECO:0000256" key="1">
    <source>
        <dbReference type="ARBA" id="ARBA00010479"/>
    </source>
</evidence>
<comment type="subunit">
    <text evidence="6">Heterodimer of an alpha and a beta subunit.</text>
</comment>
<comment type="similarity">
    <text evidence="1 6">Belongs to the F-actin-capping protein alpha subunit family.</text>
</comment>
<dbReference type="PRINTS" id="PR00191">
    <property type="entry name" value="FACTINCAPA"/>
</dbReference>
<dbReference type="PROSITE" id="PS00748">
    <property type="entry name" value="F_ACTIN_CAPPING_A_1"/>
    <property type="match status" value="1"/>
</dbReference>
<evidence type="ECO:0000256" key="5">
    <source>
        <dbReference type="ARBA" id="ARBA00025389"/>
    </source>
</evidence>
<dbReference type="GO" id="GO:0051016">
    <property type="term" value="P:barbed-end actin filament capping"/>
    <property type="evidence" value="ECO:0007669"/>
    <property type="project" value="UniProtKB-UniRule"/>
</dbReference>
<dbReference type="FunFam" id="3.90.1150.210:FF:000003">
    <property type="entry name" value="F-actin-capping protein subunit alpha"/>
    <property type="match status" value="1"/>
</dbReference>
<name>A0A1Y2D0M7_9FUNG</name>
<dbReference type="PANTHER" id="PTHR10653:SF0">
    <property type="entry name" value="F-ACTIN-CAPPING PROTEIN SUBUNIT ALPHA"/>
    <property type="match status" value="1"/>
</dbReference>
<dbReference type="EMBL" id="MCGO01000003">
    <property type="protein sequence ID" value="ORY52684.1"/>
    <property type="molecule type" value="Genomic_DNA"/>
</dbReference>
<protein>
    <recommendedName>
        <fullName evidence="2 6">F-actin-capping protein subunit alpha</fullName>
    </recommendedName>
</protein>
<dbReference type="SUPFAM" id="SSF90096">
    <property type="entry name" value="Subunits of heterodimeric actin filament capping protein Capz"/>
    <property type="match status" value="1"/>
</dbReference>
<dbReference type="Pfam" id="PF01267">
    <property type="entry name" value="F-actin_cap_A"/>
    <property type="match status" value="1"/>
</dbReference>
<evidence type="ECO:0000256" key="3">
    <source>
        <dbReference type="ARBA" id="ARBA00022467"/>
    </source>
</evidence>
<dbReference type="GO" id="GO:0030863">
    <property type="term" value="C:cortical cytoskeleton"/>
    <property type="evidence" value="ECO:0007669"/>
    <property type="project" value="TreeGrafter"/>
</dbReference>
<evidence type="ECO:0000313" key="8">
    <source>
        <dbReference type="Proteomes" id="UP000193642"/>
    </source>
</evidence>
<reference evidence="7 8" key="1">
    <citation type="submission" date="2016-07" db="EMBL/GenBank/DDBJ databases">
        <title>Pervasive Adenine N6-methylation of Active Genes in Fungi.</title>
        <authorList>
            <consortium name="DOE Joint Genome Institute"/>
            <person name="Mondo S.J."/>
            <person name="Dannebaum R.O."/>
            <person name="Kuo R.C."/>
            <person name="Labutti K."/>
            <person name="Haridas S."/>
            <person name="Kuo A."/>
            <person name="Salamov A."/>
            <person name="Ahrendt S.R."/>
            <person name="Lipzen A."/>
            <person name="Sullivan W."/>
            <person name="Andreopoulos W.B."/>
            <person name="Clum A."/>
            <person name="Lindquist E."/>
            <person name="Daum C."/>
            <person name="Ramamoorthy G.K."/>
            <person name="Gryganskyi A."/>
            <person name="Culley D."/>
            <person name="Magnuson J.K."/>
            <person name="James T.Y."/>
            <person name="O'Malley M.A."/>
            <person name="Stajich J.E."/>
            <person name="Spatafora J.W."/>
            <person name="Visel A."/>
            <person name="Grigoriev I.V."/>
        </authorList>
    </citation>
    <scope>NUCLEOTIDE SEQUENCE [LARGE SCALE GENOMIC DNA]</scope>
    <source>
        <strain evidence="7 8">JEL800</strain>
    </source>
</reference>
<evidence type="ECO:0000256" key="6">
    <source>
        <dbReference type="RuleBase" id="RU365077"/>
    </source>
</evidence>
<dbReference type="InterPro" id="IPR042489">
    <property type="entry name" value="CapZ_alpha_1"/>
</dbReference>
<dbReference type="AlphaFoldDB" id="A0A1Y2D0M7"/>
<evidence type="ECO:0000256" key="2">
    <source>
        <dbReference type="ARBA" id="ARBA00014038"/>
    </source>
</evidence>
<dbReference type="InterPro" id="IPR017865">
    <property type="entry name" value="F-actin_cap_asu_CS"/>
</dbReference>
<keyword evidence="8" id="KW-1185">Reference proteome</keyword>
<keyword evidence="4 6" id="KW-0009">Actin-binding</keyword>
<evidence type="ECO:0000256" key="4">
    <source>
        <dbReference type="ARBA" id="ARBA00023203"/>
    </source>
</evidence>
<organism evidence="7 8">
    <name type="scientific">Rhizoclosmatium globosum</name>
    <dbReference type="NCBI Taxonomy" id="329046"/>
    <lineage>
        <taxon>Eukaryota</taxon>
        <taxon>Fungi</taxon>
        <taxon>Fungi incertae sedis</taxon>
        <taxon>Chytridiomycota</taxon>
        <taxon>Chytridiomycota incertae sedis</taxon>
        <taxon>Chytridiomycetes</taxon>
        <taxon>Chytridiales</taxon>
        <taxon>Chytriomycetaceae</taxon>
        <taxon>Rhizoclosmatium</taxon>
    </lineage>
</organism>
<dbReference type="STRING" id="329046.A0A1Y2D0M7"/>
<evidence type="ECO:0000313" key="7">
    <source>
        <dbReference type="EMBL" id="ORY52684.1"/>
    </source>
</evidence>
<gene>
    <name evidence="7" type="ORF">BCR33DRAFT_733331</name>
</gene>
<dbReference type="InterPro" id="IPR037282">
    <property type="entry name" value="CapZ_alpha/beta"/>
</dbReference>
<dbReference type="GO" id="GO:0030036">
    <property type="term" value="P:actin cytoskeleton organization"/>
    <property type="evidence" value="ECO:0007669"/>
    <property type="project" value="TreeGrafter"/>
</dbReference>
<accession>A0A1Y2D0M7</accession>
<dbReference type="Gene3D" id="3.90.1150.210">
    <property type="entry name" value="F-actin capping protein, beta subunit"/>
    <property type="match status" value="1"/>
</dbReference>
<dbReference type="OrthoDB" id="340550at2759"/>
<proteinExistence type="inferred from homology"/>
<dbReference type="Gene3D" id="3.30.1140.60">
    <property type="entry name" value="F-actin capping protein, alpha subunit"/>
    <property type="match status" value="1"/>
</dbReference>
<comment type="function">
    <text evidence="5 6">F-actin-capping proteins bind in a Ca(2+)-independent manner to the fast growing ends of actin filaments (barbed end) thereby blocking the exchange of subunits at these ends. Unlike other capping proteins (such as gelsolin and severin), these proteins do not sever actin filaments.</text>
</comment>
<dbReference type="GO" id="GO:0051015">
    <property type="term" value="F:actin filament binding"/>
    <property type="evidence" value="ECO:0007669"/>
    <property type="project" value="TreeGrafter"/>
</dbReference>
<dbReference type="InterPro" id="IPR042276">
    <property type="entry name" value="CapZ_alpha/beta_2"/>
</dbReference>
<dbReference type="InterPro" id="IPR002189">
    <property type="entry name" value="CapZ_alpha"/>
</dbReference>
<comment type="caution">
    <text evidence="7">The sequence shown here is derived from an EMBL/GenBank/DDBJ whole genome shotgun (WGS) entry which is preliminary data.</text>
</comment>
<keyword evidence="3 6" id="KW-0117">Actin capping</keyword>
<dbReference type="PANTHER" id="PTHR10653">
    <property type="entry name" value="F-ACTIN-CAPPING PROTEIN SUBUNIT ALPHA"/>
    <property type="match status" value="1"/>
</dbReference>